<keyword evidence="8" id="KW-0406">Ion transport</keyword>
<dbReference type="InParanoid" id="B3S8K8"/>
<dbReference type="EMBL" id="DS985256">
    <property type="protein sequence ID" value="EDV20902.1"/>
    <property type="molecule type" value="Genomic_DNA"/>
</dbReference>
<evidence type="ECO:0000313" key="11">
    <source>
        <dbReference type="Proteomes" id="UP000009022"/>
    </source>
</evidence>
<keyword evidence="3" id="KW-1003">Cell membrane</keyword>
<feature type="transmembrane region" description="Helical" evidence="8">
    <location>
        <begin position="524"/>
        <end position="547"/>
    </location>
</feature>
<dbReference type="InterPro" id="IPR036259">
    <property type="entry name" value="MFS_trans_sf"/>
</dbReference>
<name>B3S8K8_TRIAD</name>
<feature type="transmembrane region" description="Helical" evidence="8">
    <location>
        <begin position="254"/>
        <end position="275"/>
    </location>
</feature>
<evidence type="ECO:0000256" key="4">
    <source>
        <dbReference type="ARBA" id="ARBA00022692"/>
    </source>
</evidence>
<feature type="transmembrane region" description="Helical" evidence="8">
    <location>
        <begin position="105"/>
        <end position="126"/>
    </location>
</feature>
<dbReference type="GeneID" id="6757759"/>
<comment type="similarity">
    <text evidence="2 8">Belongs to the organo anion transporter (TC 2.A.60) family.</text>
</comment>
<dbReference type="KEGG" id="tad:TRIADDRAFT_31000"/>
<dbReference type="AlphaFoldDB" id="B3S8K8"/>
<dbReference type="GO" id="GO:0055085">
    <property type="term" value="P:transmembrane transport"/>
    <property type="evidence" value="ECO:0007669"/>
    <property type="project" value="InterPro"/>
</dbReference>
<proteinExistence type="inferred from homology"/>
<dbReference type="OMA" id="AFIDSAC"/>
<gene>
    <name evidence="10" type="ORF">TRIADDRAFT_31000</name>
</gene>
<keyword evidence="6 8" id="KW-0472">Membrane</keyword>
<feature type="transmembrane region" description="Helical" evidence="8">
    <location>
        <begin position="611"/>
        <end position="636"/>
    </location>
</feature>
<organism evidence="10 11">
    <name type="scientific">Trichoplax adhaerens</name>
    <name type="common">Trichoplax reptans</name>
    <dbReference type="NCBI Taxonomy" id="10228"/>
    <lineage>
        <taxon>Eukaryota</taxon>
        <taxon>Metazoa</taxon>
        <taxon>Placozoa</taxon>
        <taxon>Uniplacotomia</taxon>
        <taxon>Trichoplacea</taxon>
        <taxon>Trichoplacidae</taxon>
        <taxon>Trichoplax</taxon>
    </lineage>
</organism>
<dbReference type="Pfam" id="PF03137">
    <property type="entry name" value="OATP"/>
    <property type="match status" value="1"/>
</dbReference>
<reference evidence="10 11" key="1">
    <citation type="journal article" date="2008" name="Nature">
        <title>The Trichoplax genome and the nature of placozoans.</title>
        <authorList>
            <person name="Srivastava M."/>
            <person name="Begovic E."/>
            <person name="Chapman J."/>
            <person name="Putnam N.H."/>
            <person name="Hellsten U."/>
            <person name="Kawashima T."/>
            <person name="Kuo A."/>
            <person name="Mitros T."/>
            <person name="Salamov A."/>
            <person name="Carpenter M.L."/>
            <person name="Signorovitch A.Y."/>
            <person name="Moreno M.A."/>
            <person name="Kamm K."/>
            <person name="Grimwood J."/>
            <person name="Schmutz J."/>
            <person name="Shapiro H."/>
            <person name="Grigoriev I.V."/>
            <person name="Buss L.W."/>
            <person name="Schierwater B."/>
            <person name="Dellaporta S.L."/>
            <person name="Rokhsar D.S."/>
        </authorList>
    </citation>
    <scope>NUCLEOTIDE SEQUENCE [LARGE SCALE GENOMIC DNA]</scope>
    <source>
        <strain evidence="10 11">Grell-BS-1999</strain>
    </source>
</reference>
<evidence type="ECO:0000256" key="7">
    <source>
        <dbReference type="ARBA" id="ARBA00023157"/>
    </source>
</evidence>
<dbReference type="CDD" id="cd17336">
    <property type="entry name" value="MFS_SLCO_OATP"/>
    <property type="match status" value="1"/>
</dbReference>
<keyword evidence="5 8" id="KW-1133">Transmembrane helix</keyword>
<evidence type="ECO:0000256" key="1">
    <source>
        <dbReference type="ARBA" id="ARBA00004651"/>
    </source>
</evidence>
<dbReference type="InterPro" id="IPR002350">
    <property type="entry name" value="Kazal_dom"/>
</dbReference>
<dbReference type="PANTHER" id="PTHR11388:SF100">
    <property type="entry name" value="SOLUTE CARRIER ORGANIC ANION TRANSPORTER FAMILY MEMBER 4A1"/>
    <property type="match status" value="1"/>
</dbReference>
<dbReference type="NCBIfam" id="TIGR00805">
    <property type="entry name" value="oat"/>
    <property type="match status" value="1"/>
</dbReference>
<feature type="transmembrane region" description="Helical" evidence="8">
    <location>
        <begin position="317"/>
        <end position="341"/>
    </location>
</feature>
<protein>
    <recommendedName>
        <fullName evidence="8">Solute carrier organic anion transporter family member</fullName>
    </recommendedName>
</protein>
<evidence type="ECO:0000313" key="10">
    <source>
        <dbReference type="EMBL" id="EDV20902.1"/>
    </source>
</evidence>
<dbReference type="CTD" id="6757759"/>
<dbReference type="GO" id="GO:0006811">
    <property type="term" value="P:monoatomic ion transport"/>
    <property type="evidence" value="ECO:0007669"/>
    <property type="project" value="UniProtKB-KW"/>
</dbReference>
<dbReference type="Proteomes" id="UP000009022">
    <property type="component" value="Unassembled WGS sequence"/>
</dbReference>
<keyword evidence="4 8" id="KW-0812">Transmembrane</keyword>
<keyword evidence="11" id="KW-1185">Reference proteome</keyword>
<dbReference type="GO" id="GO:0005886">
    <property type="term" value="C:plasma membrane"/>
    <property type="evidence" value="ECO:0007669"/>
    <property type="project" value="UniProtKB-SubCell"/>
</dbReference>
<dbReference type="OrthoDB" id="5062115at2759"/>
<keyword evidence="7" id="KW-1015">Disulfide bond</keyword>
<feature type="transmembrane region" description="Helical" evidence="8">
    <location>
        <begin position="166"/>
        <end position="193"/>
    </location>
</feature>
<evidence type="ECO:0000256" key="2">
    <source>
        <dbReference type="ARBA" id="ARBA00009657"/>
    </source>
</evidence>
<accession>B3S8K8</accession>
<dbReference type="RefSeq" id="XP_002116546.1">
    <property type="nucleotide sequence ID" value="XM_002116510.1"/>
</dbReference>
<evidence type="ECO:0000256" key="8">
    <source>
        <dbReference type="RuleBase" id="RU362056"/>
    </source>
</evidence>
<dbReference type="Gene3D" id="1.20.1250.20">
    <property type="entry name" value="MFS general substrate transporter like domains"/>
    <property type="match status" value="1"/>
</dbReference>
<keyword evidence="8" id="KW-0813">Transport</keyword>
<comment type="subcellular location">
    <subcellularLocation>
        <location evidence="1 8">Cell membrane</location>
        <topology evidence="1 8">Multi-pass membrane protein</topology>
    </subcellularLocation>
</comment>
<dbReference type="PROSITE" id="PS51465">
    <property type="entry name" value="KAZAL_2"/>
    <property type="match status" value="1"/>
</dbReference>
<evidence type="ECO:0000256" key="3">
    <source>
        <dbReference type="ARBA" id="ARBA00022475"/>
    </source>
</evidence>
<feature type="transmembrane region" description="Helical" evidence="8">
    <location>
        <begin position="205"/>
        <end position="234"/>
    </location>
</feature>
<evidence type="ECO:0000256" key="5">
    <source>
        <dbReference type="ARBA" id="ARBA00022989"/>
    </source>
</evidence>
<dbReference type="HOGENOM" id="CLU_008954_1_2_1"/>
<feature type="transmembrane region" description="Helical" evidence="8">
    <location>
        <begin position="394"/>
        <end position="412"/>
    </location>
</feature>
<dbReference type="InterPro" id="IPR004156">
    <property type="entry name" value="OATP"/>
</dbReference>
<feature type="transmembrane region" description="Helical" evidence="8">
    <location>
        <begin position="36"/>
        <end position="55"/>
    </location>
</feature>
<feature type="transmembrane region" description="Helical" evidence="8">
    <location>
        <begin position="75"/>
        <end position="93"/>
    </location>
</feature>
<dbReference type="Pfam" id="PF07648">
    <property type="entry name" value="Kazal_2"/>
    <property type="match status" value="1"/>
</dbReference>
<dbReference type="PANTHER" id="PTHR11388">
    <property type="entry name" value="ORGANIC ANION TRANSPORTER"/>
    <property type="match status" value="1"/>
</dbReference>
<evidence type="ECO:0000259" key="9">
    <source>
        <dbReference type="PROSITE" id="PS51465"/>
    </source>
</evidence>
<dbReference type="eggNOG" id="KOG3626">
    <property type="taxonomic scope" value="Eukaryota"/>
</dbReference>
<sequence length="688" mass="75956">MKEQKTERRGSQLPPDQRFGCFNFHPNWLQVFNHHLCLAFWIGICQLFYGFITTGYDASIVSTIQKGFGLSSADIGGTTVCYSIAQSVFGIIISHKAAHSHKGKWLGLTGLITAAGCIVYILPHLVTPSYSTLDSYQLYDNQSDFCLEHNRSIPNVCQQQNISKGVYLFIFCIGQFVLGAGTSILATVGWSYLDESVSPDISPVFTGINVSIIGLSTAFGFAFGGTALDLYVYWPFRKPGPGLTPNNPNWIGAWWLGYVLTGICVAIGSIPMFAFPRHLPNYELYKKQRKEQAIGKSSVDKQYGTNLKEIIPACKELLCNLPYVCTTLSLVGHLIVLAGMGTFLPKYLEAQYGISAADASMYSGLIIVIGMLLGVILVGILLKKKKLGVLMLAKYNWMACCLSILTAFAFIITRCPSTAIAGVNVSYFNDTSAKGTNHLAYNLSIECNLGCHCSTDNFKPVCDQRTGITYFSPCYAGCLSGNDSIAKEEIFYNCSCLSGWNLMNNSDAISQHVIMNYCPKPCNALIPFLILGTLFAFLVFCTLIPSFQIIFRCVPESQRSLALAIEKAIILVLATTPGPIIMGAFIDSACNLWKEDCGERKFCWIYDSHSLALAITGVLAIMKVFSTIFSFLTYYFMKRDIERYEVGDEQTIINENLSSASKDDQSFHEHPLLQPEDISNDLEKSVVF</sequence>
<feature type="transmembrane region" description="Helical" evidence="8">
    <location>
        <begin position="361"/>
        <end position="382"/>
    </location>
</feature>
<feature type="transmembrane region" description="Helical" evidence="8">
    <location>
        <begin position="568"/>
        <end position="586"/>
    </location>
</feature>
<evidence type="ECO:0000256" key="6">
    <source>
        <dbReference type="ARBA" id="ARBA00023136"/>
    </source>
</evidence>
<dbReference type="SUPFAM" id="SSF103473">
    <property type="entry name" value="MFS general substrate transporter"/>
    <property type="match status" value="1"/>
</dbReference>
<dbReference type="PhylomeDB" id="B3S8K8"/>
<feature type="domain" description="Kazal-like" evidence="9">
    <location>
        <begin position="441"/>
        <end position="498"/>
    </location>
</feature>